<comment type="caution">
    <text evidence="1">The sequence shown here is derived from an EMBL/GenBank/DDBJ whole genome shotgun (WGS) entry which is preliminary data.</text>
</comment>
<organism evidence="1 2">
    <name type="scientific">Blastopirellula marina</name>
    <dbReference type="NCBI Taxonomy" id="124"/>
    <lineage>
        <taxon>Bacteria</taxon>
        <taxon>Pseudomonadati</taxon>
        <taxon>Planctomycetota</taxon>
        <taxon>Planctomycetia</taxon>
        <taxon>Pirellulales</taxon>
        <taxon>Pirellulaceae</taxon>
        <taxon>Blastopirellula</taxon>
    </lineage>
</organism>
<sequence>MDCEGAYEGHLQGVCADEATNIYWSFTTKLVKTDSQGKILRQVKVPTHHGDLCHHDGKIYVATNLGEFNQPAGKADSWVYVYDASSLDLLAKHPVQEAVHGAGGMEYHNGRFFVVGGLPGNIEVNYVYEYDPDFKFLKQHVIESGQTFLGIQTAAYHDGHWWFGCYGTPQELLRTNADFQEPKRFPYFASYGIVPVSPGKFLIGRGKKESAGQIGWLVPATADKNAGMKDVSN</sequence>
<proteinExistence type="predicted"/>
<accession>A0A2S8FGX5</accession>
<reference evidence="1 2" key="1">
    <citation type="submission" date="2018-02" db="EMBL/GenBank/DDBJ databases">
        <title>Comparative genomes isolates from brazilian mangrove.</title>
        <authorList>
            <person name="Araujo J.E."/>
            <person name="Taketani R.G."/>
            <person name="Silva M.C.P."/>
            <person name="Loureco M.V."/>
            <person name="Andreote F.D."/>
        </authorList>
    </citation>
    <scope>NUCLEOTIDE SEQUENCE [LARGE SCALE GENOMIC DNA]</scope>
    <source>
        <strain evidence="1 2">HEX-2 MGV</strain>
    </source>
</reference>
<protein>
    <submittedName>
        <fullName evidence="1">Uncharacterized protein</fullName>
    </submittedName>
</protein>
<evidence type="ECO:0000313" key="1">
    <source>
        <dbReference type="EMBL" id="PQO31417.1"/>
    </source>
</evidence>
<dbReference type="AlphaFoldDB" id="A0A2S8FGX5"/>
<name>A0A2S8FGX5_9BACT</name>
<dbReference type="Proteomes" id="UP000240009">
    <property type="component" value="Unassembled WGS sequence"/>
</dbReference>
<dbReference type="EMBL" id="PUIA01000037">
    <property type="protein sequence ID" value="PQO31417.1"/>
    <property type="molecule type" value="Genomic_DNA"/>
</dbReference>
<evidence type="ECO:0000313" key="2">
    <source>
        <dbReference type="Proteomes" id="UP000240009"/>
    </source>
</evidence>
<dbReference type="SUPFAM" id="SSF117281">
    <property type="entry name" value="Kelch motif"/>
    <property type="match status" value="1"/>
</dbReference>
<dbReference type="OrthoDB" id="247990at2"/>
<dbReference type="InterPro" id="IPR015915">
    <property type="entry name" value="Kelch-typ_b-propeller"/>
</dbReference>
<dbReference type="Gene3D" id="2.120.10.80">
    <property type="entry name" value="Kelch-type beta propeller"/>
    <property type="match status" value="1"/>
</dbReference>
<gene>
    <name evidence="1" type="ORF">C5Y96_12155</name>
</gene>